<dbReference type="AlphaFoldDB" id="A0A8C3WLK3"/>
<dbReference type="Proteomes" id="UP000694540">
    <property type="component" value="Unplaced"/>
</dbReference>
<keyword evidence="6" id="KW-1185">Reference proteome</keyword>
<feature type="signal peptide" evidence="4">
    <location>
        <begin position="1"/>
        <end position="26"/>
    </location>
</feature>
<dbReference type="SUPFAM" id="SSF48508">
    <property type="entry name" value="Nuclear receptor ligand-binding domain"/>
    <property type="match status" value="1"/>
</dbReference>
<protein>
    <submittedName>
        <fullName evidence="5">Uncharacterized protein</fullName>
    </submittedName>
</protein>
<keyword evidence="4" id="KW-0732">Signal</keyword>
<evidence type="ECO:0000313" key="5">
    <source>
        <dbReference type="Ensembl" id="ENSCWAP00000015960.1"/>
    </source>
</evidence>
<dbReference type="Gene3D" id="1.10.565.10">
    <property type="entry name" value="Retinoid X Receptor"/>
    <property type="match status" value="1"/>
</dbReference>
<name>A0A8C3WLK3_9CETA</name>
<feature type="chain" id="PRO_5034717449" evidence="4">
    <location>
        <begin position="27"/>
        <end position="105"/>
    </location>
</feature>
<organism evidence="5 6">
    <name type="scientific">Catagonus wagneri</name>
    <name type="common">Chacoan peccary</name>
    <dbReference type="NCBI Taxonomy" id="51154"/>
    <lineage>
        <taxon>Eukaryota</taxon>
        <taxon>Metazoa</taxon>
        <taxon>Chordata</taxon>
        <taxon>Craniata</taxon>
        <taxon>Vertebrata</taxon>
        <taxon>Euteleostomi</taxon>
        <taxon>Mammalia</taxon>
        <taxon>Eutheria</taxon>
        <taxon>Laurasiatheria</taxon>
        <taxon>Artiodactyla</taxon>
        <taxon>Suina</taxon>
        <taxon>Tayassuidae</taxon>
        <taxon>Catagonus</taxon>
    </lineage>
</organism>
<evidence type="ECO:0000256" key="3">
    <source>
        <dbReference type="ARBA" id="ARBA00023170"/>
    </source>
</evidence>
<evidence type="ECO:0000256" key="1">
    <source>
        <dbReference type="ARBA" id="ARBA00023015"/>
    </source>
</evidence>
<evidence type="ECO:0000313" key="6">
    <source>
        <dbReference type="Proteomes" id="UP000694540"/>
    </source>
</evidence>
<dbReference type="InterPro" id="IPR035500">
    <property type="entry name" value="NHR-like_dom_sf"/>
</dbReference>
<dbReference type="Ensembl" id="ENSCWAT00000017323.1">
    <property type="protein sequence ID" value="ENSCWAP00000015960.1"/>
    <property type="gene ID" value="ENSCWAG00000012392.1"/>
</dbReference>
<keyword evidence="1" id="KW-0805">Transcription regulation</keyword>
<sequence length="105" mass="12173">IPALTQWEFPSWLKVNLFIAVVLISADQSGKENIDSVEALQETLIHALRTLIMKNPPNEASELLAFKPPPKEFLCLNMNWFILNVHVMLKCLCTCVYHPWRRRDL</sequence>
<keyword evidence="2" id="KW-0804">Transcription</keyword>
<keyword evidence="3" id="KW-0675">Receptor</keyword>
<reference evidence="5" key="1">
    <citation type="submission" date="2025-08" db="UniProtKB">
        <authorList>
            <consortium name="Ensembl"/>
        </authorList>
    </citation>
    <scope>IDENTIFICATION</scope>
</reference>
<proteinExistence type="predicted"/>
<evidence type="ECO:0000256" key="2">
    <source>
        <dbReference type="ARBA" id="ARBA00023163"/>
    </source>
</evidence>
<accession>A0A8C3WLK3</accession>
<evidence type="ECO:0000256" key="4">
    <source>
        <dbReference type="SAM" id="SignalP"/>
    </source>
</evidence>
<reference evidence="5" key="2">
    <citation type="submission" date="2025-09" db="UniProtKB">
        <authorList>
            <consortium name="Ensembl"/>
        </authorList>
    </citation>
    <scope>IDENTIFICATION</scope>
</reference>